<organism evidence="5 6">
    <name type="scientific">Kluyvera ascorbata</name>
    <dbReference type="NCBI Taxonomy" id="51288"/>
    <lineage>
        <taxon>Bacteria</taxon>
        <taxon>Pseudomonadati</taxon>
        <taxon>Pseudomonadota</taxon>
        <taxon>Gammaproteobacteria</taxon>
        <taxon>Enterobacterales</taxon>
        <taxon>Enterobacteriaceae</taxon>
        <taxon>Kluyvera</taxon>
    </lineage>
</organism>
<comment type="caution">
    <text evidence="5">The sequence shown here is derived from an EMBL/GenBank/DDBJ whole genome shotgun (WGS) entry which is preliminary data.</text>
</comment>
<evidence type="ECO:0000256" key="2">
    <source>
        <dbReference type="PROSITE-ProRule" id="PRU01091"/>
    </source>
</evidence>
<dbReference type="InterPro" id="IPR011990">
    <property type="entry name" value="TPR-like_helical_dom_sf"/>
</dbReference>
<dbReference type="SMART" id="SM00862">
    <property type="entry name" value="Trans_reg_C"/>
    <property type="match status" value="1"/>
</dbReference>
<dbReference type="InterPro" id="IPR001867">
    <property type="entry name" value="OmpR/PhoB-type_DNA-bd"/>
</dbReference>
<evidence type="ECO:0000313" key="6">
    <source>
        <dbReference type="Proteomes" id="UP000268051"/>
    </source>
</evidence>
<dbReference type="InterPro" id="IPR036388">
    <property type="entry name" value="WH-like_DNA-bd_sf"/>
</dbReference>
<dbReference type="Gene3D" id="1.10.10.10">
    <property type="entry name" value="Winged helix-like DNA-binding domain superfamily/Winged helix DNA-binding domain"/>
    <property type="match status" value="1"/>
</dbReference>
<dbReference type="GO" id="GO:0003677">
    <property type="term" value="F:DNA binding"/>
    <property type="evidence" value="ECO:0007669"/>
    <property type="project" value="UniProtKB-UniRule"/>
</dbReference>
<dbReference type="InterPro" id="IPR016032">
    <property type="entry name" value="Sig_transdc_resp-reg_C-effctor"/>
</dbReference>
<dbReference type="Pfam" id="PF00486">
    <property type="entry name" value="Trans_reg_C"/>
    <property type="match status" value="1"/>
</dbReference>
<name>A0A3N2SDR9_9ENTR</name>
<dbReference type="InterPro" id="IPR040970">
    <property type="entry name" value="CadC_C1"/>
</dbReference>
<evidence type="ECO:0000256" key="3">
    <source>
        <dbReference type="SAM" id="Phobius"/>
    </source>
</evidence>
<dbReference type="SUPFAM" id="SSF48452">
    <property type="entry name" value="TPR-like"/>
    <property type="match status" value="1"/>
</dbReference>
<dbReference type="Proteomes" id="UP000268051">
    <property type="component" value="Unassembled WGS sequence"/>
</dbReference>
<proteinExistence type="predicted"/>
<dbReference type="GO" id="GO:0006355">
    <property type="term" value="P:regulation of DNA-templated transcription"/>
    <property type="evidence" value="ECO:0007669"/>
    <property type="project" value="InterPro"/>
</dbReference>
<evidence type="ECO:0000259" key="4">
    <source>
        <dbReference type="PROSITE" id="PS51755"/>
    </source>
</evidence>
<sequence>MQQPVVRVGEWLVTPSVNQISRPGRQLTLEPRLIDLLMYFARHPGEVLSRDELIDNIWMRNIVTSHVVTQSISELRKSLRDGGDSNAEYIITVPKRGYQLTAAVTWLDESDIKDETQVPLDATAPEIAPVVPTQKPSVQAPPTQKNRRWFANFWTQCAFLLSLGVLIAMVLLTIVRPHPQVTRSHLLLNPRDIDVRFEPGSSCNNWVSQQSYAIGLGTLITTSLNTYSTFMVHDKTNYNVNEPSSSGKTLTISFVNQRHYRAQQCFMSVLLVDNADASTMLDKRYFVTDSNLVSIQSDLFDSLSSVLAQPWPEEMQKQLTRLKLPEAQSLAQFYQALQLVSIGDAPSLNKASTLLDSIIKSSPGFSYAFAQKTMVDVLRQSQQPFDNQQLAALNEELTRVEQMPEIQNSAVLYRIKAIDYLSKGHVDNAYDAINKSIALEMSWLNYVLLGKAYEMKGESRLAADAYITAFNLRPGENTLYWIQNGVFQTSIEKIVPYLQTFLINE</sequence>
<keyword evidence="3" id="KW-0812">Transmembrane</keyword>
<keyword evidence="3" id="KW-1133">Transmembrane helix</keyword>
<feature type="DNA-binding region" description="OmpR/PhoB-type" evidence="2">
    <location>
        <begin position="3"/>
        <end position="102"/>
    </location>
</feature>
<dbReference type="AlphaFoldDB" id="A0A3N2SDR9"/>
<reference evidence="5 6" key="1">
    <citation type="submission" date="2018-10" db="EMBL/GenBank/DDBJ databases">
        <title>Horizontal transference of carbapenem resistance between Klebsiella pneumoniae and Kluyvera ascorbata during abdominal infection: a case report.</title>
        <authorList>
            <person name="Raro O.H.F."/>
            <person name="Lima-Morales D."/>
            <person name="Barth A.L."/>
            <person name="Paim T.G.S."/>
            <person name="Mott M.P."/>
            <person name="Riche C.V.W."/>
            <person name="Teixeira U.F."/>
            <person name="Waechter F."/>
            <person name="Dias C.A.G."/>
        </authorList>
    </citation>
    <scope>NUCLEOTIDE SEQUENCE [LARGE SCALE GENOMIC DNA]</scope>
    <source>
        <strain evidence="5 6">OT2</strain>
    </source>
</reference>
<dbReference type="PROSITE" id="PS51755">
    <property type="entry name" value="OMPR_PHOB"/>
    <property type="match status" value="1"/>
</dbReference>
<dbReference type="CDD" id="cd00383">
    <property type="entry name" value="trans_reg_C"/>
    <property type="match status" value="1"/>
</dbReference>
<protein>
    <submittedName>
        <fullName evidence="5">Transcriptional regulator CadC</fullName>
    </submittedName>
</protein>
<dbReference type="Pfam" id="PF18500">
    <property type="entry name" value="CadC_C1"/>
    <property type="match status" value="1"/>
</dbReference>
<dbReference type="SUPFAM" id="SSF46894">
    <property type="entry name" value="C-terminal effector domain of the bipartite response regulators"/>
    <property type="match status" value="1"/>
</dbReference>
<keyword evidence="3" id="KW-0472">Membrane</keyword>
<dbReference type="OrthoDB" id="6311790at2"/>
<evidence type="ECO:0000313" key="5">
    <source>
        <dbReference type="EMBL" id="ROU17867.1"/>
    </source>
</evidence>
<dbReference type="NCBIfam" id="NF007540">
    <property type="entry name" value="PRK10153.1"/>
    <property type="match status" value="1"/>
</dbReference>
<feature type="domain" description="OmpR/PhoB-type" evidence="4">
    <location>
        <begin position="3"/>
        <end position="102"/>
    </location>
</feature>
<evidence type="ECO:0000256" key="1">
    <source>
        <dbReference type="ARBA" id="ARBA00023125"/>
    </source>
</evidence>
<dbReference type="GO" id="GO:0000160">
    <property type="term" value="P:phosphorelay signal transduction system"/>
    <property type="evidence" value="ECO:0007669"/>
    <property type="project" value="InterPro"/>
</dbReference>
<gene>
    <name evidence="5" type="primary">cadC</name>
    <name evidence="5" type="ORF">EB837_03340</name>
</gene>
<keyword evidence="1 2" id="KW-0238">DNA-binding</keyword>
<dbReference type="EMBL" id="RHFN01000002">
    <property type="protein sequence ID" value="ROU17867.1"/>
    <property type="molecule type" value="Genomic_DNA"/>
</dbReference>
<dbReference type="RefSeq" id="WP_123650342.1">
    <property type="nucleotide sequence ID" value="NZ_RHFN01000002.1"/>
</dbReference>
<feature type="transmembrane region" description="Helical" evidence="3">
    <location>
        <begin position="153"/>
        <end position="175"/>
    </location>
</feature>
<accession>A0A3N2SDR9</accession>
<dbReference type="Gene3D" id="1.25.40.10">
    <property type="entry name" value="Tetratricopeptide repeat domain"/>
    <property type="match status" value="1"/>
</dbReference>
<dbReference type="Gene3D" id="3.40.50.11830">
    <property type="match status" value="1"/>
</dbReference>